<evidence type="ECO:0000256" key="3">
    <source>
        <dbReference type="SAM" id="Coils"/>
    </source>
</evidence>
<evidence type="ECO:0000256" key="2">
    <source>
        <dbReference type="ARBA" id="ARBA00023054"/>
    </source>
</evidence>
<evidence type="ECO:0000256" key="1">
    <source>
        <dbReference type="ARBA" id="ARBA00004196"/>
    </source>
</evidence>
<comment type="caution">
    <text evidence="5">The sequence shown here is derived from an EMBL/GenBank/DDBJ whole genome shotgun (WGS) entry which is preliminary data.</text>
</comment>
<dbReference type="PANTHER" id="PTHR32347:SF29">
    <property type="entry name" value="UPF0194 MEMBRANE PROTEIN YBHG"/>
    <property type="match status" value="1"/>
</dbReference>
<sequence>MTMTRRNRLILLLGLAGLALATLTWVAVRPVPVTADLAQVTRGPMEVTVEVDGEARVRETWEVSSPFTGTAMRSPVRVGDPVVQGETIVAVVQPIAPGLLDRRSRLQAEAAVHEAEAGLAAAESRVQQALQDLAYGKSQFDRAQALVERGVATSVRLEDAAQALKLREAARDAAISARALAQSSLERAKAALVGPDEDEDDASACCVEIRAPASGVVMAIDRRSEGPVTTGERLLSIGDPNDLEIVADLLSRDAVRIPEGAPARVDRWGGAGGLDARLRRIVPLAHTVVSSLGIEEQRVEAIFDLAEPLPEGARLGDGYAVRLAIIYWQAPNVLQVPVGALFRDGPGWAVFALRDGRAARMGVEIGQRNDRVAQVLEGPAEGDVVVVHPGEKVSQGVSIEEALRE</sequence>
<dbReference type="Pfam" id="PF25989">
    <property type="entry name" value="YknX_C"/>
    <property type="match status" value="1"/>
</dbReference>
<dbReference type="EMBL" id="JAMYXC010000146">
    <property type="protein sequence ID" value="MCP1168809.1"/>
    <property type="molecule type" value="Genomic_DNA"/>
</dbReference>
<dbReference type="Proteomes" id="UP001139477">
    <property type="component" value="Unassembled WGS sequence"/>
</dbReference>
<keyword evidence="6" id="KW-1185">Reference proteome</keyword>
<accession>A0A9X2JPG8</accession>
<comment type="subcellular location">
    <subcellularLocation>
        <location evidence="1">Cell envelope</location>
    </subcellularLocation>
</comment>
<name>A0A9X2JPG8_9RHOB</name>
<evidence type="ECO:0000313" key="5">
    <source>
        <dbReference type="EMBL" id="MCP1168809.1"/>
    </source>
</evidence>
<protein>
    <submittedName>
        <fullName evidence="5">HlyD family efflux transporter periplasmic adaptor subunit</fullName>
    </submittedName>
</protein>
<gene>
    <name evidence="5" type="ORF">NHG85_09780</name>
</gene>
<dbReference type="SUPFAM" id="SSF56954">
    <property type="entry name" value="Outer membrane efflux proteins (OEP)"/>
    <property type="match status" value="1"/>
</dbReference>
<dbReference type="AlphaFoldDB" id="A0A9X2JPG8"/>
<dbReference type="InterPro" id="IPR058637">
    <property type="entry name" value="YknX-like_C"/>
</dbReference>
<keyword evidence="2 3" id="KW-0175">Coiled coil</keyword>
<feature type="domain" description="YknX-like C-terminal permuted SH3-like" evidence="4">
    <location>
        <begin position="333"/>
        <end position="400"/>
    </location>
</feature>
<organism evidence="5 6">
    <name type="scientific">Limimaricola litoreus</name>
    <dbReference type="NCBI Taxonomy" id="2955316"/>
    <lineage>
        <taxon>Bacteria</taxon>
        <taxon>Pseudomonadati</taxon>
        <taxon>Pseudomonadota</taxon>
        <taxon>Alphaproteobacteria</taxon>
        <taxon>Rhodobacterales</taxon>
        <taxon>Paracoccaceae</taxon>
        <taxon>Limimaricola</taxon>
    </lineage>
</organism>
<feature type="coiled-coil region" evidence="3">
    <location>
        <begin position="105"/>
        <end position="132"/>
    </location>
</feature>
<evidence type="ECO:0000259" key="4">
    <source>
        <dbReference type="Pfam" id="PF25989"/>
    </source>
</evidence>
<dbReference type="Gene3D" id="2.40.420.20">
    <property type="match status" value="1"/>
</dbReference>
<evidence type="ECO:0000313" key="6">
    <source>
        <dbReference type="Proteomes" id="UP001139477"/>
    </source>
</evidence>
<dbReference type="InterPro" id="IPR050465">
    <property type="entry name" value="UPF0194_transport"/>
</dbReference>
<proteinExistence type="predicted"/>
<reference evidence="5" key="1">
    <citation type="submission" date="2022-06" db="EMBL/GenBank/DDBJ databases">
        <title>Limimaricola sediminis sp. nov., isolated from an intertidal sediment.</title>
        <authorList>
            <person name="Shao X."/>
        </authorList>
    </citation>
    <scope>NUCLEOTIDE SEQUENCE</scope>
    <source>
        <strain evidence="5">ASW11-118</strain>
    </source>
</reference>
<dbReference type="PANTHER" id="PTHR32347">
    <property type="entry name" value="EFFLUX SYSTEM COMPONENT YKNX-RELATED"/>
    <property type="match status" value="1"/>
</dbReference>
<dbReference type="GO" id="GO:0030313">
    <property type="term" value="C:cell envelope"/>
    <property type="evidence" value="ECO:0007669"/>
    <property type="project" value="UniProtKB-SubCell"/>
</dbReference>